<reference evidence="1 2" key="1">
    <citation type="submission" date="2018-06" db="EMBL/GenBank/DDBJ databases">
        <title>Genomic Encyclopedia of Archaeal and Bacterial Type Strains, Phase II (KMG-II): from individual species to whole genera.</title>
        <authorList>
            <person name="Goeker M."/>
        </authorList>
    </citation>
    <scope>NUCLEOTIDE SEQUENCE [LARGE SCALE GENOMIC DNA]</scope>
    <source>
        <strain evidence="1 2">DSM 15361</strain>
    </source>
</reference>
<dbReference type="EMBL" id="QKYV01000006">
    <property type="protein sequence ID" value="PZW39046.1"/>
    <property type="molecule type" value="Genomic_DNA"/>
</dbReference>
<name>A0A2W7HWL0_9FLAO</name>
<protein>
    <submittedName>
        <fullName evidence="1">Putative O-methyltransferase YrrM</fullName>
    </submittedName>
</protein>
<keyword evidence="2" id="KW-1185">Reference proteome</keyword>
<accession>A0A2W7HWL0</accession>
<keyword evidence="1" id="KW-0489">Methyltransferase</keyword>
<dbReference type="SUPFAM" id="SSF53335">
    <property type="entry name" value="S-adenosyl-L-methionine-dependent methyltransferases"/>
    <property type="match status" value="1"/>
</dbReference>
<dbReference type="PANTHER" id="PTHR43836">
    <property type="entry name" value="CATECHOL O-METHYLTRANSFERASE 1-RELATED"/>
    <property type="match status" value="1"/>
</dbReference>
<evidence type="ECO:0000313" key="2">
    <source>
        <dbReference type="Proteomes" id="UP000249542"/>
    </source>
</evidence>
<dbReference type="PANTHER" id="PTHR43836:SF2">
    <property type="entry name" value="CATECHOL O-METHYLTRANSFERASE 1-RELATED"/>
    <property type="match status" value="1"/>
</dbReference>
<dbReference type="Pfam" id="PF13578">
    <property type="entry name" value="Methyltransf_24"/>
    <property type="match status" value="1"/>
</dbReference>
<dbReference type="Gene3D" id="3.40.50.150">
    <property type="entry name" value="Vaccinia Virus protein VP39"/>
    <property type="match status" value="1"/>
</dbReference>
<gene>
    <name evidence="1" type="ORF">LX95_02186</name>
</gene>
<dbReference type="Proteomes" id="UP000249542">
    <property type="component" value="Unassembled WGS sequence"/>
</dbReference>
<evidence type="ECO:0000313" key="1">
    <source>
        <dbReference type="EMBL" id="PZW39046.1"/>
    </source>
</evidence>
<dbReference type="GO" id="GO:0032259">
    <property type="term" value="P:methylation"/>
    <property type="evidence" value="ECO:0007669"/>
    <property type="project" value="UniProtKB-KW"/>
</dbReference>
<dbReference type="GO" id="GO:0008171">
    <property type="term" value="F:O-methyltransferase activity"/>
    <property type="evidence" value="ECO:0007669"/>
    <property type="project" value="TreeGrafter"/>
</dbReference>
<organism evidence="1 2">
    <name type="scientific">Mesonia algae</name>
    <dbReference type="NCBI Taxonomy" id="213248"/>
    <lineage>
        <taxon>Bacteria</taxon>
        <taxon>Pseudomonadati</taxon>
        <taxon>Bacteroidota</taxon>
        <taxon>Flavobacteriia</taxon>
        <taxon>Flavobacteriales</taxon>
        <taxon>Flavobacteriaceae</taxon>
        <taxon>Mesonia</taxon>
    </lineage>
</organism>
<keyword evidence="1" id="KW-0808">Transferase</keyword>
<sequence>MNDKQSIQVKDLGAGSQVFLEDKREVAAIAKNAGTTLKRSKFLNRLTHYFQIKTAVELGTSVGIGAASIACNNPVKLYTIEGCPQTAAVAKAYFQKHQLNNIQVAIGDFTEQIPNIPFQKIDLAFIDGHHSKEATLEYFEALLPLIHNETVFIFDDIYWSSGMQEVWEEIKKHPKVKVSIDTFYWGLIFFRKEQEKEHFKIRL</sequence>
<proteinExistence type="predicted"/>
<dbReference type="AlphaFoldDB" id="A0A2W7HWL0"/>
<dbReference type="InterPro" id="IPR029063">
    <property type="entry name" value="SAM-dependent_MTases_sf"/>
</dbReference>
<comment type="caution">
    <text evidence="1">The sequence shown here is derived from an EMBL/GenBank/DDBJ whole genome shotgun (WGS) entry which is preliminary data.</text>
</comment>